<dbReference type="Pfam" id="PF20469">
    <property type="entry name" value="OLD-like_TOPRIM"/>
    <property type="match status" value="1"/>
</dbReference>
<dbReference type="Proteomes" id="UP000236340">
    <property type="component" value="Unassembled WGS sequence"/>
</dbReference>
<sequence length="605" mass="68434">MTTPSSHSGIQITEVRVRNYRSLKSVDMQLGPFTVLIGENNSGKTSLLEALFAAIGAGRRVITQDDVFLDNGESKVPKDREVLIDILIHPVNEEGILGTFPEGSFWVELWGSGIAQYHDTDNDFVAIRTRTFWNHGKAEYVTERRFLKEWPDSDSIENAQVQTSQVTARHLEPMAFYLMDAKRDIHDELQNRSSFWHKLISEPGLSDQKIGEIEETLSKLNQEIIDGSDVLTHVQGHLNDLYQTVSANKGDVSITPLARHMRDLNRGMDISFCTRDAQTFPLSRHGMGTRSIAAILTFRAYSNWRQMNADGGIHSFLALEEPEAHLHPQAQRAIFQQIEAIPGQRIISTHSPYVASRADIGNFRHFKKNGSTTHVTQLDVSDLNKDDIRKINRMVLNTRGELLFARALVFFEGETEEQALPIFAEQFWGQSPCSLGISFIPVEGYKGYLPFVRLAKSFEIPWYIFSDGEEDPIRWISRTLKKVGNPEEPENNHNVFIIPDNKNFEGYLADEKYKDIIIETIIEVQSVNENHIDALKQQWANETDKLAAIKTELSKAGNKTKYATPVAAAISNMDDIALKFPPLVRELFDQMAADLDLTPTHEAPE</sequence>
<keyword evidence="3" id="KW-0255">Endonuclease</keyword>
<dbReference type="RefSeq" id="WP_103116876.1">
    <property type="nucleotide sequence ID" value="NZ_PPFX01000063.1"/>
</dbReference>
<feature type="domain" description="OLD protein-like TOPRIM" evidence="2">
    <location>
        <begin position="403"/>
        <end position="467"/>
    </location>
</feature>
<keyword evidence="3" id="KW-0378">Hydrolase</keyword>
<gene>
    <name evidence="3" type="ORF">C2E25_16825</name>
</gene>
<dbReference type="InterPro" id="IPR027417">
    <property type="entry name" value="P-loop_NTPase"/>
</dbReference>
<evidence type="ECO:0000259" key="2">
    <source>
        <dbReference type="Pfam" id="PF20469"/>
    </source>
</evidence>
<dbReference type="SUPFAM" id="SSF52540">
    <property type="entry name" value="P-loop containing nucleoside triphosphate hydrolases"/>
    <property type="match status" value="1"/>
</dbReference>
<accession>A0A2K2H5K1</accession>
<dbReference type="AlphaFoldDB" id="A0A2K2H5K1"/>
<dbReference type="PANTHER" id="PTHR43581">
    <property type="entry name" value="ATP/GTP PHOSPHATASE"/>
    <property type="match status" value="1"/>
</dbReference>
<reference evidence="3" key="1">
    <citation type="journal article" date="2018" name="Genome Announc.">
        <title>Genome Sequence of Geothermobacter sp. HR-1 Iron Reducer from the Loihi Seamount.</title>
        <authorList>
            <person name="Smith H."/>
            <person name="Abuyen K."/>
            <person name="Tremblay J."/>
            <person name="Savalia P."/>
            <person name="Perez-Rodriguez I."/>
            <person name="Emerson D."/>
            <person name="Tully B."/>
            <person name="Amend J."/>
        </authorList>
    </citation>
    <scope>NUCLEOTIDE SEQUENCE [LARGE SCALE GENOMIC DNA]</scope>
    <source>
        <strain evidence="3">HR-1</strain>
    </source>
</reference>
<dbReference type="InterPro" id="IPR034139">
    <property type="entry name" value="TOPRIM_OLD"/>
</dbReference>
<dbReference type="GO" id="GO:0004519">
    <property type="term" value="F:endonuclease activity"/>
    <property type="evidence" value="ECO:0007669"/>
    <property type="project" value="UniProtKB-KW"/>
</dbReference>
<dbReference type="EMBL" id="PPFX01000063">
    <property type="protein sequence ID" value="PNU18605.1"/>
    <property type="molecule type" value="Genomic_DNA"/>
</dbReference>
<dbReference type="Pfam" id="PF13175">
    <property type="entry name" value="AAA_15"/>
    <property type="match status" value="2"/>
</dbReference>
<feature type="domain" description="Endonuclease GajA/Old nuclease/RecF-like AAA" evidence="1">
    <location>
        <begin position="12"/>
        <end position="88"/>
    </location>
</feature>
<organism evidence="3">
    <name type="scientific">Geothermobacter hydrogeniphilus</name>
    <dbReference type="NCBI Taxonomy" id="1969733"/>
    <lineage>
        <taxon>Bacteria</taxon>
        <taxon>Pseudomonadati</taxon>
        <taxon>Thermodesulfobacteriota</taxon>
        <taxon>Desulfuromonadia</taxon>
        <taxon>Desulfuromonadales</taxon>
        <taxon>Geothermobacteraceae</taxon>
        <taxon>Geothermobacter</taxon>
    </lineage>
</organism>
<dbReference type="CDD" id="cd01026">
    <property type="entry name" value="TOPRIM_OLD"/>
    <property type="match status" value="1"/>
</dbReference>
<dbReference type="PANTHER" id="PTHR43581:SF4">
    <property type="entry name" value="ATP_GTP PHOSPHATASE"/>
    <property type="match status" value="1"/>
</dbReference>
<comment type="caution">
    <text evidence="3">The sequence shown here is derived from an EMBL/GenBank/DDBJ whole genome shotgun (WGS) entry which is preliminary data.</text>
</comment>
<dbReference type="InterPro" id="IPR051396">
    <property type="entry name" value="Bact_Antivir_Def_Nuclease"/>
</dbReference>
<evidence type="ECO:0000313" key="3">
    <source>
        <dbReference type="EMBL" id="PNU18605.1"/>
    </source>
</evidence>
<name>A0A2K2H5K1_9BACT</name>
<dbReference type="Gene3D" id="3.40.50.300">
    <property type="entry name" value="P-loop containing nucleotide triphosphate hydrolases"/>
    <property type="match status" value="1"/>
</dbReference>
<proteinExistence type="predicted"/>
<protein>
    <submittedName>
        <fullName evidence="3">ATP-dependent endonuclease</fullName>
    </submittedName>
</protein>
<dbReference type="OrthoDB" id="9816506at2"/>
<keyword evidence="3" id="KW-0540">Nuclease</keyword>
<dbReference type="InterPro" id="IPR041685">
    <property type="entry name" value="AAA_GajA/Old/RecF-like"/>
</dbReference>
<feature type="domain" description="Endonuclease GajA/Old nuclease/RecF-like AAA" evidence="1">
    <location>
        <begin position="175"/>
        <end position="355"/>
    </location>
</feature>
<evidence type="ECO:0000259" key="1">
    <source>
        <dbReference type="Pfam" id="PF13175"/>
    </source>
</evidence>